<feature type="region of interest" description="Disordered" evidence="8">
    <location>
        <begin position="544"/>
        <end position="567"/>
    </location>
</feature>
<evidence type="ECO:0000256" key="3">
    <source>
        <dbReference type="ARBA" id="ARBA00023015"/>
    </source>
</evidence>
<comment type="similarity">
    <text evidence="2">Belongs to the plant ACBP60 protein family.</text>
</comment>
<dbReference type="GO" id="GO:0080142">
    <property type="term" value="P:regulation of salicylic acid biosynthetic process"/>
    <property type="evidence" value="ECO:0007669"/>
    <property type="project" value="TreeGrafter"/>
</dbReference>
<dbReference type="GO" id="GO:0043565">
    <property type="term" value="F:sequence-specific DNA binding"/>
    <property type="evidence" value="ECO:0007669"/>
    <property type="project" value="TreeGrafter"/>
</dbReference>
<dbReference type="Gramene" id="TVU49845">
    <property type="protein sequence ID" value="TVU49845"/>
    <property type="gene ID" value="EJB05_01183"/>
</dbReference>
<evidence type="ECO:0008006" key="14">
    <source>
        <dbReference type="Google" id="ProtNLM"/>
    </source>
</evidence>
<feature type="compositionally biased region" description="Low complexity" evidence="8">
    <location>
        <begin position="544"/>
        <end position="553"/>
    </location>
</feature>
<dbReference type="AlphaFoldDB" id="A0A5J9WPN1"/>
<feature type="region of interest" description="Disordered" evidence="8">
    <location>
        <begin position="1"/>
        <end position="24"/>
    </location>
</feature>
<proteinExistence type="inferred from homology"/>
<evidence type="ECO:0000256" key="4">
    <source>
        <dbReference type="ARBA" id="ARBA00023125"/>
    </source>
</evidence>
<dbReference type="InterPro" id="IPR012416">
    <property type="entry name" value="CBP60"/>
</dbReference>
<keyword evidence="13" id="KW-1185">Reference proteome</keyword>
<evidence type="ECO:0000256" key="7">
    <source>
        <dbReference type="ARBA" id="ARBA00023242"/>
    </source>
</evidence>
<dbReference type="InterPro" id="IPR046831">
    <property type="entry name" value="Calmodulin_bind_N"/>
</dbReference>
<feature type="domain" description="Calmodulin binding protein central" evidence="10">
    <location>
        <begin position="283"/>
        <end position="347"/>
    </location>
</feature>
<keyword evidence="7" id="KW-0539">Nucleus</keyword>
<dbReference type="Pfam" id="PF20451">
    <property type="entry name" value="Calmod_bind_M"/>
    <property type="match status" value="1"/>
</dbReference>
<dbReference type="GO" id="GO:0005634">
    <property type="term" value="C:nucleus"/>
    <property type="evidence" value="ECO:0007669"/>
    <property type="project" value="UniProtKB-SubCell"/>
</dbReference>
<keyword evidence="3" id="KW-0805">Transcription regulation</keyword>
<name>A0A5J9WPN1_9POAL</name>
<feature type="domain" description="Calmodulin binding protein-like N-terminal" evidence="9">
    <location>
        <begin position="129"/>
        <end position="269"/>
    </location>
</feature>
<evidence type="ECO:0000256" key="1">
    <source>
        <dbReference type="ARBA" id="ARBA00004123"/>
    </source>
</evidence>
<feature type="domain" description="Calmodulin binding protein C-terminal" evidence="11">
    <location>
        <begin position="362"/>
        <end position="412"/>
    </location>
</feature>
<dbReference type="Proteomes" id="UP000324897">
    <property type="component" value="Chromosome 6"/>
</dbReference>
<accession>A0A5J9WPN1</accession>
<evidence type="ECO:0000256" key="2">
    <source>
        <dbReference type="ARBA" id="ARBA00007214"/>
    </source>
</evidence>
<evidence type="ECO:0000259" key="10">
    <source>
        <dbReference type="Pfam" id="PF20451"/>
    </source>
</evidence>
<dbReference type="InterPro" id="IPR046829">
    <property type="entry name" value="Calmod_bind_C"/>
</dbReference>
<dbReference type="GO" id="GO:0003700">
    <property type="term" value="F:DNA-binding transcription factor activity"/>
    <property type="evidence" value="ECO:0007669"/>
    <property type="project" value="TreeGrafter"/>
</dbReference>
<evidence type="ECO:0000256" key="5">
    <source>
        <dbReference type="ARBA" id="ARBA00023159"/>
    </source>
</evidence>
<dbReference type="Pfam" id="PF20452">
    <property type="entry name" value="Calmod_bind_C"/>
    <property type="match status" value="1"/>
</dbReference>
<dbReference type="PANTHER" id="PTHR31713">
    <property type="entry name" value="OS02G0177800 PROTEIN"/>
    <property type="match status" value="1"/>
</dbReference>
<evidence type="ECO:0000313" key="12">
    <source>
        <dbReference type="EMBL" id="TVU49845.1"/>
    </source>
</evidence>
<evidence type="ECO:0000313" key="13">
    <source>
        <dbReference type="Proteomes" id="UP000324897"/>
    </source>
</evidence>
<dbReference type="OrthoDB" id="626385at2759"/>
<keyword evidence="6" id="KW-0804">Transcription</keyword>
<dbReference type="Pfam" id="PF07887">
    <property type="entry name" value="Calmodulin_bind"/>
    <property type="match status" value="1"/>
</dbReference>
<evidence type="ECO:0000259" key="9">
    <source>
        <dbReference type="Pfam" id="PF07887"/>
    </source>
</evidence>
<dbReference type="EMBL" id="RWGY01000002">
    <property type="protein sequence ID" value="TVU49845.1"/>
    <property type="molecule type" value="Genomic_DNA"/>
</dbReference>
<comment type="caution">
    <text evidence="12">The sequence shown here is derived from an EMBL/GenBank/DDBJ whole genome shotgun (WGS) entry which is preliminary data.</text>
</comment>
<dbReference type="GO" id="GO:0005516">
    <property type="term" value="F:calmodulin binding"/>
    <property type="evidence" value="ECO:0007669"/>
    <property type="project" value="InterPro"/>
</dbReference>
<keyword evidence="5" id="KW-0010">Activator</keyword>
<evidence type="ECO:0000256" key="6">
    <source>
        <dbReference type="ARBA" id="ARBA00023163"/>
    </source>
</evidence>
<reference evidence="12 13" key="1">
    <citation type="journal article" date="2019" name="Sci. Rep.">
        <title>A high-quality genome of Eragrostis curvula grass provides insights into Poaceae evolution and supports new strategies to enhance forage quality.</title>
        <authorList>
            <person name="Carballo J."/>
            <person name="Santos B.A.C.M."/>
            <person name="Zappacosta D."/>
            <person name="Garbus I."/>
            <person name="Selva J.P."/>
            <person name="Gallo C.A."/>
            <person name="Diaz A."/>
            <person name="Albertini E."/>
            <person name="Caccamo M."/>
            <person name="Echenique V."/>
        </authorList>
    </citation>
    <scope>NUCLEOTIDE SEQUENCE [LARGE SCALE GENOMIC DNA]</scope>
    <source>
        <strain evidence="13">cv. Victoria</strain>
        <tissue evidence="12">Leaf</tissue>
    </source>
</reference>
<gene>
    <name evidence="12" type="ORF">EJB05_01183</name>
</gene>
<organism evidence="12 13">
    <name type="scientific">Eragrostis curvula</name>
    <name type="common">weeping love grass</name>
    <dbReference type="NCBI Taxonomy" id="38414"/>
    <lineage>
        <taxon>Eukaryota</taxon>
        <taxon>Viridiplantae</taxon>
        <taxon>Streptophyta</taxon>
        <taxon>Embryophyta</taxon>
        <taxon>Tracheophyta</taxon>
        <taxon>Spermatophyta</taxon>
        <taxon>Magnoliopsida</taxon>
        <taxon>Liliopsida</taxon>
        <taxon>Poales</taxon>
        <taxon>Poaceae</taxon>
        <taxon>PACMAD clade</taxon>
        <taxon>Chloridoideae</taxon>
        <taxon>Eragrostideae</taxon>
        <taxon>Eragrostidinae</taxon>
        <taxon>Eragrostis</taxon>
    </lineage>
</organism>
<evidence type="ECO:0000256" key="8">
    <source>
        <dbReference type="SAM" id="MobiDB-lite"/>
    </source>
</evidence>
<comment type="subcellular location">
    <subcellularLocation>
        <location evidence="1">Nucleus</location>
    </subcellularLocation>
</comment>
<protein>
    <recommendedName>
        <fullName evidence="14">Calmodulin-binding protein</fullName>
    </recommendedName>
</protein>
<sequence length="567" mass="63538">MMTGPPAKRQKIAPSVGGEGSTLPGSRMLHQTVLVMLFLVRVGARSTDAVTASLSQIGSIVQAHVDSAFHKYHEMISCKLENVQGQIEGLRHEVRQLTLLHSNRWADHPIRVQPNQEHTAADGSNSSTRLSFQNVLRSPIYTDKNIITEDNAGIKVAIFEGDTMITSGPLSRAKVEILVLRGDFTNKCGQNWTTEDFDKHVVQGRDGKDLVLGSARLINGEVELSQIRFKEGSCRTSSRKFTVAARVCWDGKTAIRVHEAIMEPVTVLDRRNESNKKSHPPRLHDDVYRLEKISKNGDYHKRLQEAQIYTVEDFLKALNKDPDNLCKVLKMNSQHNSWSKLTKHAREYVLEDRQELKPYLSEDGSVMLLFNCVYDLVGAMYFGDYVASENFDSHLKVLTNKLKDQAYNILEDIPPTYVMKGNIPEQICSGQDLPPDEFNHVTQVSYPNATHLTTTASIDPFTRYYQGTGTPLLGKQQMVTNSIVPQQDAQRRTEASPFEFASTHGFQPNGFSGASTSSQLNIEPHHLLPQPHLKAPVTVPPAWTTTTSQTQPWNDEHEQEPGCSFIP</sequence>
<evidence type="ECO:0000259" key="11">
    <source>
        <dbReference type="Pfam" id="PF20452"/>
    </source>
</evidence>
<keyword evidence="4" id="KW-0238">DNA-binding</keyword>
<dbReference type="PANTHER" id="PTHR31713:SF10">
    <property type="entry name" value="EXPRESSED PROTEIN"/>
    <property type="match status" value="1"/>
</dbReference>
<dbReference type="InterPro" id="IPR046830">
    <property type="entry name" value="Calmod_bind_M"/>
</dbReference>